<evidence type="ECO:0000313" key="4">
    <source>
        <dbReference type="Proteomes" id="UP000295530"/>
    </source>
</evidence>
<dbReference type="RefSeq" id="WP_133461202.1">
    <property type="nucleotide sequence ID" value="NZ_SNVX01000005.1"/>
</dbReference>
<keyword evidence="2" id="KW-0812">Transmembrane</keyword>
<dbReference type="EMBL" id="SNVX01000005">
    <property type="protein sequence ID" value="TDN58581.1"/>
    <property type="molecule type" value="Genomic_DNA"/>
</dbReference>
<evidence type="ECO:0000313" key="3">
    <source>
        <dbReference type="EMBL" id="TDN58581.1"/>
    </source>
</evidence>
<name>A0A4R6EIT2_SCAGO</name>
<reference evidence="3 4" key="1">
    <citation type="submission" date="2019-03" db="EMBL/GenBank/DDBJ databases">
        <title>Genomic analyses of the natural microbiome of Caenorhabditis elegans.</title>
        <authorList>
            <person name="Samuel B."/>
        </authorList>
    </citation>
    <scope>NUCLEOTIDE SEQUENCE [LARGE SCALE GENOMIC DNA]</scope>
    <source>
        <strain evidence="3 4">BIGb0156</strain>
    </source>
</reference>
<protein>
    <submittedName>
        <fullName evidence="3">Prepilin peptidase dependent protein A</fullName>
    </submittedName>
</protein>
<dbReference type="NCBIfam" id="NF007800">
    <property type="entry name" value="PRK10506.1"/>
    <property type="match status" value="1"/>
</dbReference>
<dbReference type="Proteomes" id="UP000295530">
    <property type="component" value="Unassembled WGS sequence"/>
</dbReference>
<dbReference type="InterPro" id="IPR045584">
    <property type="entry name" value="Pilin-like"/>
</dbReference>
<keyword evidence="2" id="KW-1133">Transmembrane helix</keyword>
<dbReference type="AlphaFoldDB" id="A0A4R6EIT2"/>
<keyword evidence="2" id="KW-0472">Membrane</keyword>
<dbReference type="InterPro" id="IPR012902">
    <property type="entry name" value="N_methyl_site"/>
</dbReference>
<comment type="subcellular location">
    <subcellularLocation>
        <location evidence="1">Membrane</location>
        <topology evidence="1">Single-pass membrane protein</topology>
    </subcellularLocation>
</comment>
<dbReference type="Pfam" id="PF07963">
    <property type="entry name" value="N_methyl"/>
    <property type="match status" value="1"/>
</dbReference>
<organism evidence="3 4">
    <name type="scientific">Scandinavium goeteborgense</name>
    <dbReference type="NCBI Taxonomy" id="1851514"/>
    <lineage>
        <taxon>Bacteria</taxon>
        <taxon>Pseudomonadati</taxon>
        <taxon>Pseudomonadota</taxon>
        <taxon>Gammaproteobacteria</taxon>
        <taxon>Enterobacterales</taxon>
        <taxon>Enterobacteriaceae</taxon>
        <taxon>Scandinavium</taxon>
    </lineage>
</organism>
<dbReference type="GO" id="GO:0016020">
    <property type="term" value="C:membrane"/>
    <property type="evidence" value="ECO:0007669"/>
    <property type="project" value="UniProtKB-SubCell"/>
</dbReference>
<comment type="caution">
    <text evidence="3">The sequence shown here is derived from an EMBL/GenBank/DDBJ whole genome shotgun (WGS) entry which is preliminary data.</text>
</comment>
<evidence type="ECO:0000256" key="2">
    <source>
        <dbReference type="SAM" id="Phobius"/>
    </source>
</evidence>
<keyword evidence="4" id="KW-1185">Reference proteome</keyword>
<evidence type="ECO:0000256" key="1">
    <source>
        <dbReference type="ARBA" id="ARBA00004167"/>
    </source>
</evidence>
<sequence>MKREQGYTLIEMMVAISLVIILSSGGLYGWQRWRQQQRLWQTAGQVRDYLVMLRNDANWHHRDRLLRVERAEQGWCLNALSEEASGCTAQSIFVLRPQWPEVVLSEMTPNLGFYGLRSTAWPGHITLKSSAGSWSLIVSGWGRVRLCQGGSDKSCQ</sequence>
<dbReference type="SUPFAM" id="SSF54523">
    <property type="entry name" value="Pili subunits"/>
    <property type="match status" value="1"/>
</dbReference>
<proteinExistence type="predicted"/>
<accession>A0A4R6EIT2</accession>
<gene>
    <name evidence="3" type="ORF">EC847_105217</name>
</gene>
<dbReference type="OrthoDB" id="6241267at2"/>
<dbReference type="NCBIfam" id="TIGR02532">
    <property type="entry name" value="IV_pilin_GFxxxE"/>
    <property type="match status" value="1"/>
</dbReference>
<feature type="transmembrane region" description="Helical" evidence="2">
    <location>
        <begin position="6"/>
        <end position="30"/>
    </location>
</feature>